<name>A0AAQ3XCT3_PASNO</name>
<keyword evidence="7 10" id="KW-0408">Iron</keyword>
<dbReference type="PRINTS" id="PR00463">
    <property type="entry name" value="EP450I"/>
</dbReference>
<comment type="subcellular location">
    <subcellularLocation>
        <location evidence="1">Membrane</location>
        <topology evidence="1">Single-pass membrane protein</topology>
    </subcellularLocation>
</comment>
<evidence type="ECO:0000256" key="4">
    <source>
        <dbReference type="ARBA" id="ARBA00022723"/>
    </source>
</evidence>
<keyword evidence="14" id="KW-1185">Reference proteome</keyword>
<dbReference type="PRINTS" id="PR00385">
    <property type="entry name" value="P450"/>
</dbReference>
<evidence type="ECO:0000256" key="1">
    <source>
        <dbReference type="ARBA" id="ARBA00004167"/>
    </source>
</evidence>
<evidence type="ECO:0000256" key="11">
    <source>
        <dbReference type="RuleBase" id="RU000461"/>
    </source>
</evidence>
<keyword evidence="2 10" id="KW-0349">Heme</keyword>
<keyword evidence="5" id="KW-1133">Transmembrane helix</keyword>
<evidence type="ECO:0000256" key="9">
    <source>
        <dbReference type="ARBA" id="ARBA00023136"/>
    </source>
</evidence>
<dbReference type="EMBL" id="CP144753">
    <property type="protein sequence ID" value="WVZ95061.1"/>
    <property type="molecule type" value="Genomic_DNA"/>
</dbReference>
<dbReference type="PROSITE" id="PS00086">
    <property type="entry name" value="CYTOCHROME_P450"/>
    <property type="match status" value="1"/>
</dbReference>
<keyword evidence="12" id="KW-0732">Signal</keyword>
<evidence type="ECO:0000313" key="14">
    <source>
        <dbReference type="Proteomes" id="UP001341281"/>
    </source>
</evidence>
<evidence type="ECO:0000256" key="12">
    <source>
        <dbReference type="SAM" id="SignalP"/>
    </source>
</evidence>
<evidence type="ECO:0000313" key="13">
    <source>
        <dbReference type="EMBL" id="WVZ95061.1"/>
    </source>
</evidence>
<dbReference type="InterPro" id="IPR036396">
    <property type="entry name" value="Cyt_P450_sf"/>
</dbReference>
<dbReference type="PANTHER" id="PTHR24298:SF366">
    <property type="entry name" value="OS06G0328900 PROTEIN"/>
    <property type="match status" value="1"/>
</dbReference>
<dbReference type="GO" id="GO:0016709">
    <property type="term" value="F:oxidoreductase activity, acting on paired donors, with incorporation or reduction of molecular oxygen, NAD(P)H as one donor, and incorporation of one atom of oxygen"/>
    <property type="evidence" value="ECO:0007669"/>
    <property type="project" value="TreeGrafter"/>
</dbReference>
<evidence type="ECO:0000256" key="7">
    <source>
        <dbReference type="ARBA" id="ARBA00023004"/>
    </source>
</evidence>
<accession>A0AAQ3XCT3</accession>
<keyword evidence="4 10" id="KW-0479">Metal-binding</keyword>
<dbReference type="GO" id="GO:0016020">
    <property type="term" value="C:membrane"/>
    <property type="evidence" value="ECO:0007669"/>
    <property type="project" value="UniProtKB-SubCell"/>
</dbReference>
<organism evidence="13 14">
    <name type="scientific">Paspalum notatum var. saurae</name>
    <dbReference type="NCBI Taxonomy" id="547442"/>
    <lineage>
        <taxon>Eukaryota</taxon>
        <taxon>Viridiplantae</taxon>
        <taxon>Streptophyta</taxon>
        <taxon>Embryophyta</taxon>
        <taxon>Tracheophyta</taxon>
        <taxon>Spermatophyta</taxon>
        <taxon>Magnoliopsida</taxon>
        <taxon>Liliopsida</taxon>
        <taxon>Poales</taxon>
        <taxon>Poaceae</taxon>
        <taxon>PACMAD clade</taxon>
        <taxon>Panicoideae</taxon>
        <taxon>Andropogonodae</taxon>
        <taxon>Paspaleae</taxon>
        <taxon>Paspalinae</taxon>
        <taxon>Paspalum</taxon>
    </lineage>
</organism>
<sequence length="633" mass="68975">MEDWLFYTLTTLLCFLCSLLLRARAGSPGLKPHAAAAASSPPPPLPPGPTPLPVLGPLLFLARRDFDLAPLLRRLARRHGPVFTFAPLGPSRPTIFVAARGAAHRALVQRGAAFASRPPATASGALLTSGGRNVSSSPYGPTWRALRRNLAAGVLNPARLRSFSPARRWVLDGLVARVRAAATSGREGTGTSSSPVAVMEPFQYAMFSLLVYMCFGGDRLGGGDKRVVRDIEATQRELLTSFLSFQVFAFAPALTKIVFRRRWEKLVSLRRRQEELFAPLIQARRDAGAGGDCYVDSMLRLTVPEDGGRALTDGEIVSLCSEFLSAGTDTTATALQWVLANLVKNPAMQDRLRAEVAGVVGAGADGEVREDDLQAMPYLKAVVLEALRRHPPGHYVLPHAATEDTTLDGYRVPAGTPVNFAVRDIGMDAEVWDAPSEFRPERFLPGGEGEDVDLTGNKEIKMMPFGAGRRVCPGMALALLHLEYFVANLVREFEWREPDGEEVDLTEKLEFTVVMKRPLRALAVPLSVEKDGEAGHRRRRHLATTTCSSRRRRQRHGHSTALLGSSCLQHGTACVRATVPCLGAAGGPRVGAARVSARHDDLTMPYLGRTWARLHRARAVLARHAQLDMYSCR</sequence>
<dbReference type="InterPro" id="IPR017972">
    <property type="entry name" value="Cyt_P450_CS"/>
</dbReference>
<feature type="chain" id="PRO_5042925267" description="Cytochrome P450" evidence="12">
    <location>
        <begin position="26"/>
        <end position="633"/>
    </location>
</feature>
<dbReference type="InterPro" id="IPR002401">
    <property type="entry name" value="Cyt_P450_E_grp-I"/>
</dbReference>
<evidence type="ECO:0000256" key="6">
    <source>
        <dbReference type="ARBA" id="ARBA00023002"/>
    </source>
</evidence>
<keyword evidence="8 11" id="KW-0503">Monooxygenase</keyword>
<feature type="signal peptide" evidence="12">
    <location>
        <begin position="1"/>
        <end position="25"/>
    </location>
</feature>
<keyword evidence="9" id="KW-0472">Membrane</keyword>
<gene>
    <name evidence="13" type="ORF">U9M48_040866</name>
</gene>
<dbReference type="SUPFAM" id="SSF48264">
    <property type="entry name" value="Cytochrome P450"/>
    <property type="match status" value="1"/>
</dbReference>
<reference evidence="13 14" key="1">
    <citation type="submission" date="2024-02" db="EMBL/GenBank/DDBJ databases">
        <title>High-quality chromosome-scale genome assembly of Pensacola bahiagrass (Paspalum notatum Flugge var. saurae).</title>
        <authorList>
            <person name="Vega J.M."/>
            <person name="Podio M."/>
            <person name="Orjuela J."/>
            <person name="Siena L.A."/>
            <person name="Pessino S.C."/>
            <person name="Combes M.C."/>
            <person name="Mariac C."/>
            <person name="Albertini E."/>
            <person name="Pupilli F."/>
            <person name="Ortiz J.P.A."/>
            <person name="Leblanc O."/>
        </authorList>
    </citation>
    <scope>NUCLEOTIDE SEQUENCE [LARGE SCALE GENOMIC DNA]</scope>
    <source>
        <strain evidence="13">R1</strain>
        <tissue evidence="13">Leaf</tissue>
    </source>
</reference>
<keyword evidence="3" id="KW-0812">Transmembrane</keyword>
<dbReference type="FunFam" id="1.10.630.10:FF:000012">
    <property type="entry name" value="Cytochrome P450 family protein"/>
    <property type="match status" value="1"/>
</dbReference>
<dbReference type="Pfam" id="PF00067">
    <property type="entry name" value="p450"/>
    <property type="match status" value="1"/>
</dbReference>
<protein>
    <recommendedName>
        <fullName evidence="15">Cytochrome P450</fullName>
    </recommendedName>
</protein>
<dbReference type="CDD" id="cd11075">
    <property type="entry name" value="CYP77_89"/>
    <property type="match status" value="1"/>
</dbReference>
<dbReference type="Proteomes" id="UP001341281">
    <property type="component" value="Chromosome 09"/>
</dbReference>
<keyword evidence="6 11" id="KW-0560">Oxidoreductase</keyword>
<dbReference type="GO" id="GO:0005506">
    <property type="term" value="F:iron ion binding"/>
    <property type="evidence" value="ECO:0007669"/>
    <property type="project" value="InterPro"/>
</dbReference>
<evidence type="ECO:0000256" key="2">
    <source>
        <dbReference type="ARBA" id="ARBA00022617"/>
    </source>
</evidence>
<proteinExistence type="inferred from homology"/>
<dbReference type="InterPro" id="IPR051103">
    <property type="entry name" value="Plant_metabolite_P450s"/>
</dbReference>
<dbReference type="PANTHER" id="PTHR24298">
    <property type="entry name" value="FLAVONOID 3'-MONOOXYGENASE-RELATED"/>
    <property type="match status" value="1"/>
</dbReference>
<comment type="cofactor">
    <cofactor evidence="10">
        <name>heme</name>
        <dbReference type="ChEBI" id="CHEBI:30413"/>
    </cofactor>
</comment>
<comment type="similarity">
    <text evidence="11">Belongs to the cytochrome P450 family.</text>
</comment>
<dbReference type="AlphaFoldDB" id="A0AAQ3XCT3"/>
<feature type="binding site" description="axial binding residue" evidence="10">
    <location>
        <position position="472"/>
    </location>
    <ligand>
        <name>heme</name>
        <dbReference type="ChEBI" id="CHEBI:30413"/>
    </ligand>
    <ligandPart>
        <name>Fe</name>
        <dbReference type="ChEBI" id="CHEBI:18248"/>
    </ligandPart>
</feature>
<evidence type="ECO:0000256" key="3">
    <source>
        <dbReference type="ARBA" id="ARBA00022692"/>
    </source>
</evidence>
<evidence type="ECO:0000256" key="5">
    <source>
        <dbReference type="ARBA" id="ARBA00022989"/>
    </source>
</evidence>
<dbReference type="Gene3D" id="1.10.630.10">
    <property type="entry name" value="Cytochrome P450"/>
    <property type="match status" value="1"/>
</dbReference>
<dbReference type="InterPro" id="IPR001128">
    <property type="entry name" value="Cyt_P450"/>
</dbReference>
<evidence type="ECO:0000256" key="10">
    <source>
        <dbReference type="PIRSR" id="PIRSR602401-1"/>
    </source>
</evidence>
<dbReference type="GO" id="GO:0020037">
    <property type="term" value="F:heme binding"/>
    <property type="evidence" value="ECO:0007669"/>
    <property type="project" value="InterPro"/>
</dbReference>
<evidence type="ECO:0000256" key="8">
    <source>
        <dbReference type="ARBA" id="ARBA00023033"/>
    </source>
</evidence>
<evidence type="ECO:0008006" key="15">
    <source>
        <dbReference type="Google" id="ProtNLM"/>
    </source>
</evidence>